<gene>
    <name evidence="3" type="ORF">SAMN02745674_02727</name>
</gene>
<keyword evidence="4" id="KW-1185">Reference proteome</keyword>
<name>A0A1T4SC85_9GAMM</name>
<protein>
    <recommendedName>
        <fullName evidence="5">Secreted protein</fullName>
    </recommendedName>
</protein>
<feature type="signal peptide" evidence="2">
    <location>
        <begin position="1"/>
        <end position="26"/>
    </location>
</feature>
<feature type="chain" id="PRO_5010536026" description="Secreted protein" evidence="2">
    <location>
        <begin position="27"/>
        <end position="173"/>
    </location>
</feature>
<dbReference type="Proteomes" id="UP000190061">
    <property type="component" value="Unassembled WGS sequence"/>
</dbReference>
<organism evidence="3 4">
    <name type="scientific">Lysobacter spongiicola DSM 21749</name>
    <dbReference type="NCBI Taxonomy" id="1122188"/>
    <lineage>
        <taxon>Bacteria</taxon>
        <taxon>Pseudomonadati</taxon>
        <taxon>Pseudomonadota</taxon>
        <taxon>Gammaproteobacteria</taxon>
        <taxon>Lysobacterales</taxon>
        <taxon>Lysobacteraceae</taxon>
        <taxon>Novilysobacter</taxon>
    </lineage>
</organism>
<evidence type="ECO:0000256" key="2">
    <source>
        <dbReference type="SAM" id="SignalP"/>
    </source>
</evidence>
<dbReference type="RefSeq" id="WP_143814328.1">
    <property type="nucleotide sequence ID" value="NZ_FUXP01000016.1"/>
</dbReference>
<dbReference type="STRING" id="1122188.SAMN02745674_02727"/>
<feature type="region of interest" description="Disordered" evidence="1">
    <location>
        <begin position="29"/>
        <end position="61"/>
    </location>
</feature>
<dbReference type="OrthoDB" id="6008970at2"/>
<dbReference type="AlphaFoldDB" id="A0A1T4SC85"/>
<sequence>MSNALNLPLATALVAAVMLAGCNRDADDTATMTDPVGPPVATDATTEPVGTMPTRPDPMAGGAETAVDVTAVTLGTQAGSDHRITDPTTTFGTSGPIVVAVDTSGAASDAEITTRLVYQDGQTAGEESETINTTGNETTTFTFTNANDWPSGSYTAEVWVNGVQANSTKFDVR</sequence>
<evidence type="ECO:0000313" key="3">
    <source>
        <dbReference type="EMBL" id="SKA25854.1"/>
    </source>
</evidence>
<dbReference type="EMBL" id="FUXP01000016">
    <property type="protein sequence ID" value="SKA25854.1"/>
    <property type="molecule type" value="Genomic_DNA"/>
</dbReference>
<reference evidence="3 4" key="1">
    <citation type="submission" date="2017-02" db="EMBL/GenBank/DDBJ databases">
        <authorList>
            <person name="Peterson S.W."/>
        </authorList>
    </citation>
    <scope>NUCLEOTIDE SEQUENCE [LARGE SCALE GENOMIC DNA]</scope>
    <source>
        <strain evidence="3 4">DSM 21749</strain>
    </source>
</reference>
<accession>A0A1T4SC85</accession>
<evidence type="ECO:0000256" key="1">
    <source>
        <dbReference type="SAM" id="MobiDB-lite"/>
    </source>
</evidence>
<evidence type="ECO:0000313" key="4">
    <source>
        <dbReference type="Proteomes" id="UP000190061"/>
    </source>
</evidence>
<keyword evidence="2" id="KW-0732">Signal</keyword>
<proteinExistence type="predicted"/>
<evidence type="ECO:0008006" key="5">
    <source>
        <dbReference type="Google" id="ProtNLM"/>
    </source>
</evidence>